<dbReference type="STRING" id="1884381.SAMN05518846_11755"/>
<dbReference type="PANTHER" id="PTHR13966">
    <property type="entry name" value="ENDONUCLEASE RELATED"/>
    <property type="match status" value="1"/>
</dbReference>
<feature type="domain" description="ENPP1-3/EXOG-like endonuclease/phosphodiesterase" evidence="3">
    <location>
        <begin position="38"/>
        <end position="274"/>
    </location>
</feature>
<feature type="binding site" evidence="2">
    <location>
        <position position="136"/>
    </location>
    <ligand>
        <name>Mg(2+)</name>
        <dbReference type="ChEBI" id="CHEBI:18420"/>
        <note>catalytic</note>
    </ligand>
</feature>
<keyword evidence="2" id="KW-0479">Metal-binding</keyword>
<keyword evidence="5" id="KW-0540">Nuclease</keyword>
<evidence type="ECO:0000259" key="3">
    <source>
        <dbReference type="SMART" id="SM00477"/>
    </source>
</evidence>
<dbReference type="SMART" id="SM00892">
    <property type="entry name" value="Endonuclease_NS"/>
    <property type="match status" value="1"/>
</dbReference>
<accession>A0A1I4BDE1</accession>
<protein>
    <submittedName>
        <fullName evidence="5">DNA/RNA endonuclease G, NUC1</fullName>
    </submittedName>
</protein>
<feature type="domain" description="DNA/RNA non-specific endonuclease/pyrophosphatase/phosphodiesterase" evidence="4">
    <location>
        <begin position="37"/>
        <end position="274"/>
    </location>
</feature>
<dbReference type="PANTHER" id="PTHR13966:SF5">
    <property type="entry name" value="ENDONUCLEASE G, MITOCHONDRIAL"/>
    <property type="match status" value="1"/>
</dbReference>
<dbReference type="AlphaFoldDB" id="A0A1I4BDE1"/>
<keyword evidence="5" id="KW-0378">Hydrolase</keyword>
<evidence type="ECO:0000313" key="5">
    <source>
        <dbReference type="EMBL" id="SFK66137.1"/>
    </source>
</evidence>
<evidence type="ECO:0000256" key="2">
    <source>
        <dbReference type="PIRSR" id="PIRSR640255-2"/>
    </source>
</evidence>
<proteinExistence type="predicted"/>
<dbReference type="InterPro" id="IPR020821">
    <property type="entry name" value="ENPP1-3/EXOG-like_nuc-like"/>
</dbReference>
<name>A0A1I4BDE1_9BACL</name>
<dbReference type="InterPro" id="IPR044925">
    <property type="entry name" value="His-Me_finger_sf"/>
</dbReference>
<dbReference type="GO" id="GO:0004519">
    <property type="term" value="F:endonuclease activity"/>
    <property type="evidence" value="ECO:0007669"/>
    <property type="project" value="UniProtKB-KW"/>
</dbReference>
<dbReference type="Gene3D" id="3.40.570.10">
    <property type="entry name" value="Extracellular Endonuclease, subunit A"/>
    <property type="match status" value="1"/>
</dbReference>
<dbReference type="GO" id="GO:0046872">
    <property type="term" value="F:metal ion binding"/>
    <property type="evidence" value="ECO:0007669"/>
    <property type="project" value="UniProtKB-KW"/>
</dbReference>
<evidence type="ECO:0000256" key="1">
    <source>
        <dbReference type="PIRSR" id="PIRSR640255-1"/>
    </source>
</evidence>
<dbReference type="Pfam" id="PF01223">
    <property type="entry name" value="Endonuclease_NS"/>
    <property type="match status" value="1"/>
</dbReference>
<sequence length="311" mass="35461">MKTGYDPFFLNEKHPIPLPLPQGRVAAEALDDGAVFDFTHFSIVMNQRTRFAIFSAACVDILRATPVTRDNSSWHFDERIGEENQVGPEYYARNDYDKGHLTRRRDICWGERREAEQANYDSFCYANIALQHHHFNTGIWNCLEDWVIQRLQAAKRLVILTGPIHKDDDEEYCGVDGNPGSPIAAHPGSPIAAHPGSPIAAHPGCAVHIPFGFWKSVLYANEEQQISCLSFLIRQSPERSTDRCEYQRLVTYQVPLETIAKETSLRFDASLYLRNPLFWEPRLVSSEGKQEVSELIPIYQQSDIRWSTPAP</sequence>
<dbReference type="GO" id="GO:0016787">
    <property type="term" value="F:hydrolase activity"/>
    <property type="evidence" value="ECO:0007669"/>
    <property type="project" value="InterPro"/>
</dbReference>
<dbReference type="InterPro" id="IPR001604">
    <property type="entry name" value="Endo_G_ENPP1-like_dom"/>
</dbReference>
<dbReference type="RefSeq" id="WP_092274499.1">
    <property type="nucleotide sequence ID" value="NZ_FORT01000017.1"/>
</dbReference>
<reference evidence="6" key="1">
    <citation type="submission" date="2016-10" db="EMBL/GenBank/DDBJ databases">
        <authorList>
            <person name="Varghese N."/>
            <person name="Submissions S."/>
        </authorList>
    </citation>
    <scope>NUCLEOTIDE SEQUENCE [LARGE SCALE GENOMIC DNA]</scope>
    <source>
        <strain evidence="6">OK042</strain>
    </source>
</reference>
<gene>
    <name evidence="5" type="ORF">SAMN05518846_11755</name>
</gene>
<keyword evidence="6" id="KW-1185">Reference proteome</keyword>
<dbReference type="EMBL" id="FORT01000017">
    <property type="protein sequence ID" value="SFK66137.1"/>
    <property type="molecule type" value="Genomic_DNA"/>
</dbReference>
<dbReference type="Proteomes" id="UP000198915">
    <property type="component" value="Unassembled WGS sequence"/>
</dbReference>
<dbReference type="SUPFAM" id="SSF54060">
    <property type="entry name" value="His-Me finger endonucleases"/>
    <property type="match status" value="1"/>
</dbReference>
<keyword evidence="5" id="KW-0255">Endonuclease</keyword>
<dbReference type="InterPro" id="IPR044929">
    <property type="entry name" value="DNA/RNA_non-sp_Endonuclease_sf"/>
</dbReference>
<dbReference type="InterPro" id="IPR040255">
    <property type="entry name" value="Non-specific_endonuclease"/>
</dbReference>
<evidence type="ECO:0000259" key="4">
    <source>
        <dbReference type="SMART" id="SM00892"/>
    </source>
</evidence>
<feature type="active site" description="Proton acceptor" evidence="1">
    <location>
        <position position="100"/>
    </location>
</feature>
<organism evidence="5 6">
    <name type="scientific">Brevibacillus centrosporus</name>
    <dbReference type="NCBI Taxonomy" id="54910"/>
    <lineage>
        <taxon>Bacteria</taxon>
        <taxon>Bacillati</taxon>
        <taxon>Bacillota</taxon>
        <taxon>Bacilli</taxon>
        <taxon>Bacillales</taxon>
        <taxon>Paenibacillaceae</taxon>
        <taxon>Brevibacillus</taxon>
    </lineage>
</organism>
<evidence type="ECO:0000313" key="6">
    <source>
        <dbReference type="Proteomes" id="UP000198915"/>
    </source>
</evidence>
<dbReference type="SMART" id="SM00477">
    <property type="entry name" value="NUC"/>
    <property type="match status" value="1"/>
</dbReference>
<dbReference type="GO" id="GO:0003676">
    <property type="term" value="F:nucleic acid binding"/>
    <property type="evidence" value="ECO:0007669"/>
    <property type="project" value="InterPro"/>
</dbReference>